<comment type="similarity">
    <text evidence="1">Belongs to the mimivirus BTB/WD family.</text>
</comment>
<dbReference type="CDD" id="cd18186">
    <property type="entry name" value="BTB_POZ_ZBTB_KLHL-like"/>
    <property type="match status" value="1"/>
</dbReference>
<name>A0A0G2Y433_9VIRU</name>
<dbReference type="EMBL" id="KM982402">
    <property type="protein sequence ID" value="AKI80558.1"/>
    <property type="molecule type" value="Genomic_DNA"/>
</dbReference>
<dbReference type="Pfam" id="PF00651">
    <property type="entry name" value="BTB"/>
    <property type="match status" value="1"/>
</dbReference>
<dbReference type="PROSITE" id="PS50097">
    <property type="entry name" value="BTB"/>
    <property type="match status" value="1"/>
</dbReference>
<keyword evidence="4" id="KW-1185">Reference proteome</keyword>
<sequence>MNFQKVFELGKFSDLELILFDKTNSLSLNVHKVILYSAIPYFEIMLDNFKEKDCSSIKMEVIDVNIASDIIKSFYGIIINGDFDWEYLLKEYICRDYLQLSCILPTNINVPTEYFEKLLDLIEIIGYNSKTIDILANNLPINFNLDNLPIELIREFESKYLNFNVMLIDNYCTAYSFNMSQENINCVGEYTDMYYIQEKDQLILNKADKTVCQYDLFTKNLTHHQININMNDFHHHHLGSTKIRISENKKLKKYLMNKIKKLHNLNDEMSEHEYYGIQEICYSPDLKQIAIIFMYYEDIPGDMYYLFVYDRESDELEKIYLVFDIISNVLFLSDSIIFYDDYSQKVVIWSDKKIQKFYDPLGEVKQITYDMDDNLLILTNEKIIVYSLSNKCVINKVYCVLDKIEFVSSDTIIGYHNTNIHKYTSNITVYNILTGDIVNEFSVDLKVHKLLVVPDKNQIKQKLREYIDMVSTNRISS</sequence>
<protein>
    <submittedName>
        <fullName evidence="3">PutativeBTB/POZ domain-containing protein</fullName>
    </submittedName>
</protein>
<organism evidence="3 4">
    <name type="scientific">Acanthamoeba polyphaga mimivirus Kroon</name>
    <dbReference type="NCBI Taxonomy" id="3069720"/>
    <lineage>
        <taxon>Viruses</taxon>
        <taxon>Varidnaviria</taxon>
        <taxon>Bamfordvirae</taxon>
        <taxon>Nucleocytoviricota</taxon>
        <taxon>Megaviricetes</taxon>
        <taxon>Imitervirales</taxon>
        <taxon>Mimiviridae</taxon>
        <taxon>Megamimivirinae</taxon>
        <taxon>Mimivirus</taxon>
        <taxon>Mimivirus lagoaense</taxon>
    </lineage>
</organism>
<evidence type="ECO:0000313" key="3">
    <source>
        <dbReference type="EMBL" id="AKI80558.1"/>
    </source>
</evidence>
<feature type="domain" description="BTB" evidence="2">
    <location>
        <begin position="13"/>
        <end position="87"/>
    </location>
</feature>
<dbReference type="InterPro" id="IPR011333">
    <property type="entry name" value="SKP1/BTB/POZ_sf"/>
</dbReference>
<evidence type="ECO:0000256" key="1">
    <source>
        <dbReference type="ARBA" id="ARBA00006497"/>
    </source>
</evidence>
<dbReference type="InterPro" id="IPR000210">
    <property type="entry name" value="BTB/POZ_dom"/>
</dbReference>
<dbReference type="SUPFAM" id="SSF54695">
    <property type="entry name" value="POZ domain"/>
    <property type="match status" value="1"/>
</dbReference>
<accession>A0A0G2Y433</accession>
<dbReference type="Gene3D" id="3.30.710.10">
    <property type="entry name" value="Potassium Channel Kv1.1, Chain A"/>
    <property type="match status" value="1"/>
</dbReference>
<dbReference type="KEGG" id="vg:80514356"/>
<proteinExistence type="inferred from homology"/>
<dbReference type="InterPro" id="IPR011044">
    <property type="entry name" value="Quino_amine_DH_bsu"/>
</dbReference>
<reference evidence="3 4" key="1">
    <citation type="submission" date="2014-10" db="EMBL/GenBank/DDBJ databases">
        <title>Pan-genome analysis of Brazilian lineage A amoebal mimiviruses.</title>
        <authorList>
            <person name="Assis F.L."/>
            <person name="Abrahao J.S."/>
            <person name="Kroon E.G."/>
            <person name="Dornas F.P."/>
            <person name="Andrade K.R."/>
            <person name="Borato P.V.M."/>
            <person name="Pilotto M.R."/>
            <person name="Benamar S."/>
            <person name="LaScola B."/>
            <person name="Colson P."/>
        </authorList>
    </citation>
    <scope>NUCLEOTIDE SEQUENCE [LARGE SCALE GENOMIC DNA]</scope>
    <source>
        <strain evidence="3 4">Kroon</strain>
    </source>
</reference>
<evidence type="ECO:0000313" key="4">
    <source>
        <dbReference type="Proteomes" id="UP000240461"/>
    </source>
</evidence>
<evidence type="ECO:0000259" key="2">
    <source>
        <dbReference type="PROSITE" id="PS50097"/>
    </source>
</evidence>
<dbReference type="SUPFAM" id="SSF50969">
    <property type="entry name" value="YVTN repeat-like/Quinoprotein amine dehydrogenase"/>
    <property type="match status" value="1"/>
</dbReference>
<dbReference type="Proteomes" id="UP000240461">
    <property type="component" value="Segment"/>
</dbReference>